<dbReference type="Proteomes" id="UP000825123">
    <property type="component" value="Chromosome"/>
</dbReference>
<feature type="transmembrane region" description="Helical" evidence="1">
    <location>
        <begin position="21"/>
        <end position="43"/>
    </location>
</feature>
<dbReference type="PANTHER" id="PTHR35804:SF1">
    <property type="entry name" value="LYSINE EXPORTER LYSO"/>
    <property type="match status" value="1"/>
</dbReference>
<protein>
    <recommendedName>
        <fullName evidence="4">Lysine exporter LysO family protein</fullName>
    </recommendedName>
</protein>
<dbReference type="GO" id="GO:0015661">
    <property type="term" value="F:L-lysine efflux transmembrane transporter activity"/>
    <property type="evidence" value="ECO:0007669"/>
    <property type="project" value="InterPro"/>
</dbReference>
<feature type="transmembrane region" description="Helical" evidence="1">
    <location>
        <begin position="122"/>
        <end position="139"/>
    </location>
</feature>
<dbReference type="GO" id="GO:0005886">
    <property type="term" value="C:plasma membrane"/>
    <property type="evidence" value="ECO:0007669"/>
    <property type="project" value="TreeGrafter"/>
</dbReference>
<name>A0A8D5U6K4_9CREN</name>
<keyword evidence="3" id="KW-1185">Reference proteome</keyword>
<evidence type="ECO:0000313" key="3">
    <source>
        <dbReference type="Proteomes" id="UP000825123"/>
    </source>
</evidence>
<dbReference type="GeneID" id="66163195"/>
<keyword evidence="1" id="KW-1133">Transmembrane helix</keyword>
<accession>A0A8D5U6K4</accession>
<dbReference type="InterPro" id="IPR005642">
    <property type="entry name" value="LysO"/>
</dbReference>
<dbReference type="AlphaFoldDB" id="A0A8D5U6K4"/>
<sequence length="284" mass="30896">MYFTLSFLVLYGISLLIGRKIKVPTLVSNSVILLLIFTVSFWGGESLTLSSALDILVLSLLMALSLTLVTYLLGLFFVSNIYHQNVKANWKVQAKYLSPLVLGLITGILVKVKVPFESVIDYELYLLAFVIGVDIGRNFNFELLKRTKGLAVFSIVADIVGGVLIAVFFSFLMPLKATLMISLGSGWYSYTGPFVAKYFGPTLGVTAFLANFLREQLAFVLLPVLLRLKPTPIGAIAVGGATSMDVTLPLYVDLFGGEYAIGAMINGLVLTLLVPIILPLISLL</sequence>
<organism evidence="2 3">
    <name type="scientific">Stygiolobus caldivivus</name>
    <dbReference type="NCBI Taxonomy" id="2824673"/>
    <lineage>
        <taxon>Archaea</taxon>
        <taxon>Thermoproteota</taxon>
        <taxon>Thermoprotei</taxon>
        <taxon>Sulfolobales</taxon>
        <taxon>Sulfolobaceae</taxon>
        <taxon>Stygiolobus</taxon>
    </lineage>
</organism>
<proteinExistence type="predicted"/>
<feature type="transmembrane region" description="Helical" evidence="1">
    <location>
        <begin position="151"/>
        <end position="175"/>
    </location>
</feature>
<evidence type="ECO:0000256" key="1">
    <source>
        <dbReference type="SAM" id="Phobius"/>
    </source>
</evidence>
<dbReference type="PANTHER" id="PTHR35804">
    <property type="entry name" value="LYSINE EXPORTER LYSO"/>
    <property type="match status" value="1"/>
</dbReference>
<dbReference type="RefSeq" id="WP_221286623.1">
    <property type="nucleotide sequence ID" value="NZ_AP024597.1"/>
</dbReference>
<feature type="transmembrane region" description="Helical" evidence="1">
    <location>
        <begin position="195"/>
        <end position="213"/>
    </location>
</feature>
<dbReference type="EMBL" id="AP024597">
    <property type="protein sequence ID" value="BCU70182.1"/>
    <property type="molecule type" value="Genomic_DNA"/>
</dbReference>
<feature type="transmembrane region" description="Helical" evidence="1">
    <location>
        <begin position="55"/>
        <end position="82"/>
    </location>
</feature>
<keyword evidence="1" id="KW-0472">Membrane</keyword>
<dbReference type="KEGG" id="csty:KN1_14790"/>
<evidence type="ECO:0000313" key="2">
    <source>
        <dbReference type="EMBL" id="BCU70182.1"/>
    </source>
</evidence>
<reference evidence="2 3" key="1">
    <citation type="submission" date="2021-04" db="EMBL/GenBank/DDBJ databases">
        <title>Complete genome sequence of Stygiolobus sp. KN-1.</title>
        <authorList>
            <person name="Nakamura K."/>
            <person name="Sakai H."/>
            <person name="Kurosawa N."/>
        </authorList>
    </citation>
    <scope>NUCLEOTIDE SEQUENCE [LARGE SCALE GENOMIC DNA]</scope>
    <source>
        <strain evidence="2 3">KN-1</strain>
    </source>
</reference>
<gene>
    <name evidence="2" type="ORF">KN1_14790</name>
</gene>
<feature type="transmembrane region" description="Helical" evidence="1">
    <location>
        <begin position="94"/>
        <end position="110"/>
    </location>
</feature>
<keyword evidence="1" id="KW-0812">Transmembrane</keyword>
<evidence type="ECO:0008006" key="4">
    <source>
        <dbReference type="Google" id="ProtNLM"/>
    </source>
</evidence>
<dbReference type="Pfam" id="PF03956">
    <property type="entry name" value="Lys_export"/>
    <property type="match status" value="1"/>
</dbReference>
<feature type="transmembrane region" description="Helical" evidence="1">
    <location>
        <begin position="258"/>
        <end position="281"/>
    </location>
</feature>